<proteinExistence type="predicted"/>
<dbReference type="GO" id="GO:0005886">
    <property type="term" value="C:plasma membrane"/>
    <property type="evidence" value="ECO:0007669"/>
    <property type="project" value="UniProtKB-SubCell"/>
</dbReference>
<dbReference type="SUPFAM" id="SSF50331">
    <property type="entry name" value="MOP-like"/>
    <property type="match status" value="1"/>
</dbReference>
<dbReference type="NCBIfam" id="TIGR00638">
    <property type="entry name" value="Mop"/>
    <property type="match status" value="1"/>
</dbReference>
<protein>
    <submittedName>
        <fullName evidence="4">Molybdate transport system regulatory protein</fullName>
    </submittedName>
</protein>
<feature type="domain" description="Mop" evidence="3">
    <location>
        <begin position="141"/>
        <end position="206"/>
    </location>
</feature>
<sequence>MECNGIKLLRIWCGVKVINNKQHANLIMVRTQAKTKLWLTNKEIPIVGEGKVKLLKTIDVEGSLNKACGKLNISYKHAWLQIKEIEHAIGEKVLTTKCGGKMQGSKLTAKTKQLLKEYDSYQNLLSQTLYDKTFWEVISLKITARNQIKGTVTSIEKNEIIAKIKIDIKPATVTAIITEEAAEALNIQNGDDVTAIVKSTEIMIGKDE</sequence>
<evidence type="ECO:0000313" key="5">
    <source>
        <dbReference type="Proteomes" id="UP000291831"/>
    </source>
</evidence>
<dbReference type="Pfam" id="PF03459">
    <property type="entry name" value="TOBE"/>
    <property type="match status" value="1"/>
</dbReference>
<dbReference type="SUPFAM" id="SSF46785">
    <property type="entry name" value="Winged helix' DNA-binding domain"/>
    <property type="match status" value="1"/>
</dbReference>
<dbReference type="EMBL" id="RPGO01000033">
    <property type="protein sequence ID" value="RZB28887.1"/>
    <property type="molecule type" value="Genomic_DNA"/>
</dbReference>
<dbReference type="InterPro" id="IPR036388">
    <property type="entry name" value="WH-like_DNA-bd_sf"/>
</dbReference>
<dbReference type="Gene3D" id="1.10.10.10">
    <property type="entry name" value="Winged helix-like DNA-binding domain superfamily/Winged helix DNA-binding domain"/>
    <property type="match status" value="1"/>
</dbReference>
<dbReference type="Gene3D" id="2.40.50.100">
    <property type="match status" value="1"/>
</dbReference>
<dbReference type="InterPro" id="IPR004606">
    <property type="entry name" value="Mop_domain"/>
</dbReference>
<keyword evidence="2" id="KW-0500">Molybdenum</keyword>
<accession>A0A8B3S0P3</accession>
<gene>
    <name evidence="4" type="ORF">AEth_01491</name>
</gene>
<comment type="subcellular location">
    <subcellularLocation>
        <location evidence="1">Cell membrane</location>
        <topology evidence="1">Peripheral membrane protein</topology>
    </subcellularLocation>
</comment>
<comment type="caution">
    <text evidence="4">The sequence shown here is derived from an EMBL/GenBank/DDBJ whole genome shotgun (WGS) entry which is preliminary data.</text>
</comment>
<reference evidence="5" key="1">
    <citation type="submission" date="2019-01" db="EMBL/GenBank/DDBJ databases">
        <title>Anaerobic oxidation of ethane by archaea from a marine hydrocarbon seep.</title>
        <authorList>
            <person name="Musat F."/>
        </authorList>
    </citation>
    <scope>NUCLEOTIDE SEQUENCE [LARGE SCALE GENOMIC DNA]</scope>
</reference>
<dbReference type="PANTHER" id="PTHR30432">
    <property type="entry name" value="TRANSCRIPTIONAL REGULATOR MODE"/>
    <property type="match status" value="1"/>
</dbReference>
<dbReference type="Proteomes" id="UP000291831">
    <property type="component" value="Unassembled WGS sequence"/>
</dbReference>
<evidence type="ECO:0000313" key="4">
    <source>
        <dbReference type="EMBL" id="RZB28887.1"/>
    </source>
</evidence>
<dbReference type="InterPro" id="IPR036390">
    <property type="entry name" value="WH_DNA-bd_sf"/>
</dbReference>
<dbReference type="InterPro" id="IPR005116">
    <property type="entry name" value="Transp-assoc_OB_typ1"/>
</dbReference>
<dbReference type="GO" id="GO:0015689">
    <property type="term" value="P:molybdate ion transport"/>
    <property type="evidence" value="ECO:0007669"/>
    <property type="project" value="InterPro"/>
</dbReference>
<dbReference type="InterPro" id="IPR051815">
    <property type="entry name" value="Molybdate_resp_trans_reg"/>
</dbReference>
<dbReference type="PROSITE" id="PS51866">
    <property type="entry name" value="MOP"/>
    <property type="match status" value="1"/>
</dbReference>
<dbReference type="InterPro" id="IPR008995">
    <property type="entry name" value="Mo/tungstate-bd_C_term_dom"/>
</dbReference>
<dbReference type="PANTHER" id="PTHR30432:SF1">
    <property type="entry name" value="DNA-BINDING TRANSCRIPTIONAL DUAL REGULATOR MODE"/>
    <property type="match status" value="1"/>
</dbReference>
<name>A0A8B3S0P3_9EURY</name>
<organism evidence="4 5">
    <name type="scientific">Candidatus Argoarchaeum ethanivorans</name>
    <dbReference type="NCBI Taxonomy" id="2608793"/>
    <lineage>
        <taxon>Archaea</taxon>
        <taxon>Methanobacteriati</taxon>
        <taxon>Methanobacteriota</taxon>
        <taxon>Stenosarchaea group</taxon>
        <taxon>Methanomicrobia</taxon>
        <taxon>Methanosarcinales</taxon>
        <taxon>Methanosarcinales incertae sedis</taxon>
        <taxon>GOM Arc I cluster</taxon>
        <taxon>Candidatus Argoarchaeum</taxon>
    </lineage>
</organism>
<evidence type="ECO:0000256" key="1">
    <source>
        <dbReference type="ARBA" id="ARBA00004202"/>
    </source>
</evidence>
<evidence type="ECO:0000256" key="2">
    <source>
        <dbReference type="ARBA" id="ARBA00022505"/>
    </source>
</evidence>
<dbReference type="AlphaFoldDB" id="A0A8B3S0P3"/>
<evidence type="ECO:0000259" key="3">
    <source>
        <dbReference type="PROSITE" id="PS51866"/>
    </source>
</evidence>